<feature type="transmembrane region" description="Helical" evidence="1">
    <location>
        <begin position="248"/>
        <end position="269"/>
    </location>
</feature>
<keyword evidence="1" id="KW-0812">Transmembrane</keyword>
<feature type="transmembrane region" description="Helical" evidence="1">
    <location>
        <begin position="117"/>
        <end position="137"/>
    </location>
</feature>
<dbReference type="EMBL" id="ML014133">
    <property type="protein sequence ID" value="RKP02896.1"/>
    <property type="molecule type" value="Genomic_DNA"/>
</dbReference>
<feature type="transmembrane region" description="Helical" evidence="1">
    <location>
        <begin position="162"/>
        <end position="182"/>
    </location>
</feature>
<evidence type="ECO:0000313" key="3">
    <source>
        <dbReference type="Proteomes" id="UP000274922"/>
    </source>
</evidence>
<keyword evidence="3" id="KW-1185">Reference proteome</keyword>
<evidence type="ECO:0000256" key="1">
    <source>
        <dbReference type="SAM" id="Phobius"/>
    </source>
</evidence>
<feature type="transmembrane region" description="Helical" evidence="1">
    <location>
        <begin position="20"/>
        <end position="40"/>
    </location>
</feature>
<sequence length="412" mass="44459">MSSTVINPLMPVSPSASEWKLSFMILAVSGRVAIITYLGFKGATYWAWKNPLSLLLTCALWFSTIEGYAEYFLTMKMVTRCREAQIALYFFSVLSLMTLDTVLYYRGWRVALRNRRLGIMAICMTVVHGLALILDGWQSTRDVIWYSGVCTNATSGTVHFTWARVLLAIVSILNDALQTFIFTRPLVRAIKTAEGVTTQLAASQGHPTLAAPSGAAAPTTGRRLRFGPAPPTSAAGFSTAPYRRLLRISLIFLSLSTTCAILYAVFALLSPSTAYWSLGNLFSSFALLFQFLGAVEVQFNATRETREQSGWVGGFDGPAARTDRFGGLLGGQGGGTPLTASSNAYRSGMNGGVPLCYDPHCPHHGLAQIHSPTGSMMNPVPSGAPIMSAADMGLNARAGIVHHPVADTIQKR</sequence>
<feature type="transmembrane region" description="Helical" evidence="1">
    <location>
        <begin position="52"/>
        <end position="74"/>
    </location>
</feature>
<feature type="transmembrane region" description="Helical" evidence="1">
    <location>
        <begin position="275"/>
        <end position="295"/>
    </location>
</feature>
<keyword evidence="1" id="KW-0472">Membrane</keyword>
<gene>
    <name evidence="2" type="ORF">CXG81DRAFT_24495</name>
</gene>
<protein>
    <submittedName>
        <fullName evidence="2">Uncharacterized protein</fullName>
    </submittedName>
</protein>
<keyword evidence="1" id="KW-1133">Transmembrane helix</keyword>
<feature type="transmembrane region" description="Helical" evidence="1">
    <location>
        <begin position="86"/>
        <end position="105"/>
    </location>
</feature>
<name>A0A4P9XBW3_9FUNG</name>
<reference evidence="3" key="1">
    <citation type="journal article" date="2018" name="Nat. Microbiol.">
        <title>Leveraging single-cell genomics to expand the fungal tree of life.</title>
        <authorList>
            <person name="Ahrendt S.R."/>
            <person name="Quandt C.A."/>
            <person name="Ciobanu D."/>
            <person name="Clum A."/>
            <person name="Salamov A."/>
            <person name="Andreopoulos B."/>
            <person name="Cheng J.F."/>
            <person name="Woyke T."/>
            <person name="Pelin A."/>
            <person name="Henrissat B."/>
            <person name="Reynolds N.K."/>
            <person name="Benny G.L."/>
            <person name="Smith M.E."/>
            <person name="James T.Y."/>
            <person name="Grigoriev I.V."/>
        </authorList>
    </citation>
    <scope>NUCLEOTIDE SEQUENCE [LARGE SCALE GENOMIC DNA]</scope>
    <source>
        <strain evidence="3">ATCC 52028</strain>
    </source>
</reference>
<evidence type="ECO:0000313" key="2">
    <source>
        <dbReference type="EMBL" id="RKP02896.1"/>
    </source>
</evidence>
<dbReference type="AlphaFoldDB" id="A0A4P9XBW3"/>
<dbReference type="Proteomes" id="UP000274922">
    <property type="component" value="Unassembled WGS sequence"/>
</dbReference>
<accession>A0A4P9XBW3</accession>
<proteinExistence type="predicted"/>
<organism evidence="2 3">
    <name type="scientific">Caulochytrium protostelioides</name>
    <dbReference type="NCBI Taxonomy" id="1555241"/>
    <lineage>
        <taxon>Eukaryota</taxon>
        <taxon>Fungi</taxon>
        <taxon>Fungi incertae sedis</taxon>
        <taxon>Chytridiomycota</taxon>
        <taxon>Chytridiomycota incertae sedis</taxon>
        <taxon>Chytridiomycetes</taxon>
        <taxon>Caulochytriales</taxon>
        <taxon>Caulochytriaceae</taxon>
        <taxon>Caulochytrium</taxon>
    </lineage>
</organism>